<evidence type="ECO:0000256" key="1">
    <source>
        <dbReference type="SAM" id="MobiDB-lite"/>
    </source>
</evidence>
<protein>
    <submittedName>
        <fullName evidence="2">Uncharacterized protein</fullName>
    </submittedName>
</protein>
<evidence type="ECO:0000313" key="2">
    <source>
        <dbReference type="EMBL" id="VBB71890.1"/>
    </source>
</evidence>
<feature type="compositionally biased region" description="Low complexity" evidence="1">
    <location>
        <begin position="122"/>
        <end position="133"/>
    </location>
</feature>
<reference evidence="2" key="1">
    <citation type="submission" date="2018-02" db="EMBL/GenBank/DDBJ databases">
        <authorList>
            <person name="Silar P."/>
        </authorList>
    </citation>
    <scope>NUCLEOTIDE SEQUENCE [LARGE SCALE GENOMIC DNA]</scope>
    <source>
        <strain evidence="2">T</strain>
    </source>
</reference>
<proteinExistence type="predicted"/>
<name>A0ABY6RV90_PODCO</name>
<evidence type="ECO:0000313" key="3">
    <source>
        <dbReference type="Proteomes" id="UP000280685"/>
    </source>
</evidence>
<dbReference type="Proteomes" id="UP000280685">
    <property type="component" value="Chromosome 1"/>
</dbReference>
<dbReference type="EMBL" id="LR026964">
    <property type="protein sequence ID" value="VBB71890.1"/>
    <property type="molecule type" value="Genomic_DNA"/>
</dbReference>
<organism evidence="2 3">
    <name type="scientific">Podospora comata</name>
    <dbReference type="NCBI Taxonomy" id="48703"/>
    <lineage>
        <taxon>Eukaryota</taxon>
        <taxon>Fungi</taxon>
        <taxon>Dikarya</taxon>
        <taxon>Ascomycota</taxon>
        <taxon>Pezizomycotina</taxon>
        <taxon>Sordariomycetes</taxon>
        <taxon>Sordariomycetidae</taxon>
        <taxon>Sordariales</taxon>
        <taxon>Podosporaceae</taxon>
        <taxon>Podospora</taxon>
    </lineage>
</organism>
<feature type="compositionally biased region" description="Polar residues" evidence="1">
    <location>
        <begin position="137"/>
        <end position="154"/>
    </location>
</feature>
<sequence length="154" mass="17388">MKHWMAYQLSRTDRSFVRSTVNCVWRISHCPEVNNCRSSFSKLPARTPRNLHLNYDLIAPRTNATPKNPSLANRTLAEVTDTPNCRFHIKSFFSDRIRVGIAMGISLQTFHPRLHHAETIITIQPLTPTTTHTKPTRSGNRGGTRSSPTPLGCP</sequence>
<keyword evidence="3" id="KW-1185">Reference proteome</keyword>
<gene>
    <name evidence="2" type="ORF">PODCO_105195</name>
</gene>
<feature type="region of interest" description="Disordered" evidence="1">
    <location>
        <begin position="122"/>
        <end position="154"/>
    </location>
</feature>
<accession>A0ABY6RV90</accession>